<sequence>MSSTTNTDTEVINSSSQPEAQAPQDIVPIDRVPLELLRSIFEFATFGPPNPIVANPSAPWCLALVCKFWRAIVTSLPLLWTTPVIGNNTLDPYGFVEMGARFAFPRLMAYVRLSSPLPVNILVSVRGMPGPHIPFTRTHAGALSHVFKRLAPRIRPMSVAFDSWEFYGLLTEGLTYTQMPILTRWKARYINDPRVVFSQGFLTPKHRDCHFESAFLTADTSRPHELAQRGIALSQS</sequence>
<evidence type="ECO:0000256" key="1">
    <source>
        <dbReference type="SAM" id="MobiDB-lite"/>
    </source>
</evidence>
<dbReference type="InParanoid" id="A0A2H3D5E6"/>
<evidence type="ECO:0000313" key="3">
    <source>
        <dbReference type="Proteomes" id="UP000217790"/>
    </source>
</evidence>
<dbReference type="AlphaFoldDB" id="A0A2H3D5E6"/>
<protein>
    <submittedName>
        <fullName evidence="2">Uncharacterized protein</fullName>
    </submittedName>
</protein>
<dbReference type="STRING" id="47427.A0A2H3D5E6"/>
<organism evidence="2 3">
    <name type="scientific">Armillaria gallica</name>
    <name type="common">Bulbous honey fungus</name>
    <name type="synonym">Armillaria bulbosa</name>
    <dbReference type="NCBI Taxonomy" id="47427"/>
    <lineage>
        <taxon>Eukaryota</taxon>
        <taxon>Fungi</taxon>
        <taxon>Dikarya</taxon>
        <taxon>Basidiomycota</taxon>
        <taxon>Agaricomycotina</taxon>
        <taxon>Agaricomycetes</taxon>
        <taxon>Agaricomycetidae</taxon>
        <taxon>Agaricales</taxon>
        <taxon>Marasmiineae</taxon>
        <taxon>Physalacriaceae</taxon>
        <taxon>Armillaria</taxon>
    </lineage>
</organism>
<feature type="region of interest" description="Disordered" evidence="1">
    <location>
        <begin position="1"/>
        <end position="22"/>
    </location>
</feature>
<name>A0A2H3D5E6_ARMGA</name>
<keyword evidence="3" id="KW-1185">Reference proteome</keyword>
<reference evidence="3" key="1">
    <citation type="journal article" date="2017" name="Nat. Ecol. Evol.">
        <title>Genome expansion and lineage-specific genetic innovations in the forest pathogenic fungi Armillaria.</title>
        <authorList>
            <person name="Sipos G."/>
            <person name="Prasanna A.N."/>
            <person name="Walter M.C."/>
            <person name="O'Connor E."/>
            <person name="Balint B."/>
            <person name="Krizsan K."/>
            <person name="Kiss B."/>
            <person name="Hess J."/>
            <person name="Varga T."/>
            <person name="Slot J."/>
            <person name="Riley R."/>
            <person name="Boka B."/>
            <person name="Rigling D."/>
            <person name="Barry K."/>
            <person name="Lee J."/>
            <person name="Mihaltcheva S."/>
            <person name="LaButti K."/>
            <person name="Lipzen A."/>
            <person name="Waldron R."/>
            <person name="Moloney N.M."/>
            <person name="Sperisen C."/>
            <person name="Kredics L."/>
            <person name="Vagvoelgyi C."/>
            <person name="Patrignani A."/>
            <person name="Fitzpatrick D."/>
            <person name="Nagy I."/>
            <person name="Doyle S."/>
            <person name="Anderson J.B."/>
            <person name="Grigoriev I.V."/>
            <person name="Gueldener U."/>
            <person name="Muensterkoetter M."/>
            <person name="Nagy L.G."/>
        </authorList>
    </citation>
    <scope>NUCLEOTIDE SEQUENCE [LARGE SCALE GENOMIC DNA]</scope>
    <source>
        <strain evidence="3">Ar21-2</strain>
    </source>
</reference>
<gene>
    <name evidence="2" type="ORF">ARMGADRAFT_1038473</name>
</gene>
<accession>A0A2H3D5E6</accession>
<evidence type="ECO:0000313" key="2">
    <source>
        <dbReference type="EMBL" id="PBK82696.1"/>
    </source>
</evidence>
<dbReference type="InterPro" id="IPR036047">
    <property type="entry name" value="F-box-like_dom_sf"/>
</dbReference>
<dbReference type="SUPFAM" id="SSF81383">
    <property type="entry name" value="F-box domain"/>
    <property type="match status" value="1"/>
</dbReference>
<proteinExistence type="predicted"/>
<dbReference type="OrthoDB" id="2775820at2759"/>
<dbReference type="Proteomes" id="UP000217790">
    <property type="component" value="Unassembled WGS sequence"/>
</dbReference>
<dbReference type="EMBL" id="KZ293714">
    <property type="protein sequence ID" value="PBK82696.1"/>
    <property type="molecule type" value="Genomic_DNA"/>
</dbReference>
<feature type="compositionally biased region" description="Polar residues" evidence="1">
    <location>
        <begin position="1"/>
        <end position="19"/>
    </location>
</feature>